<name>A0ACC1Y523_MELAZ</name>
<keyword evidence="2" id="KW-1185">Reference proteome</keyword>
<dbReference type="Proteomes" id="UP001164539">
    <property type="component" value="Chromosome 5"/>
</dbReference>
<keyword evidence="1" id="KW-0223">Dioxygenase</keyword>
<organism evidence="1 2">
    <name type="scientific">Melia azedarach</name>
    <name type="common">Chinaberry tree</name>
    <dbReference type="NCBI Taxonomy" id="155640"/>
    <lineage>
        <taxon>Eukaryota</taxon>
        <taxon>Viridiplantae</taxon>
        <taxon>Streptophyta</taxon>
        <taxon>Embryophyta</taxon>
        <taxon>Tracheophyta</taxon>
        <taxon>Spermatophyta</taxon>
        <taxon>Magnoliopsida</taxon>
        <taxon>eudicotyledons</taxon>
        <taxon>Gunneridae</taxon>
        <taxon>Pentapetalae</taxon>
        <taxon>rosids</taxon>
        <taxon>malvids</taxon>
        <taxon>Sapindales</taxon>
        <taxon>Meliaceae</taxon>
        <taxon>Melia</taxon>
    </lineage>
</organism>
<accession>A0ACC1Y523</accession>
<evidence type="ECO:0000313" key="2">
    <source>
        <dbReference type="Proteomes" id="UP001164539"/>
    </source>
</evidence>
<proteinExistence type="predicted"/>
<sequence length="314" mass="35832">MGSLSLLKLPVVNLSKENLKPRTSSWLTTSRRITEALEEFGCFVAVYDEAPLELHRAIFSAAEELFDLPTEIKQKNISEKPYYGYVGHQPFIPSIYEGMGIDYANTMEGTQDFTNLMWPQGNDNFCKTVLSYSKLVSQLEQTVKRMVFESYGVEKQYDSMIESSTYLLRLMKYRRPEMNENNVGVTIHTDKSFITVLHQNEVTGLEIRTKDGYWISFDDPAPSSFIVLAGDAFLAWSNGRIHAALHRVIMNGAKPRYSLGLFTYDDGIIKIPEELVDDEHPLKFKPFEHFGLLRYYFTEEGSKADSTAKAYCGV</sequence>
<evidence type="ECO:0000313" key="1">
    <source>
        <dbReference type="EMBL" id="KAJ4718232.1"/>
    </source>
</evidence>
<comment type="caution">
    <text evidence="1">The sequence shown here is derived from an EMBL/GenBank/DDBJ whole genome shotgun (WGS) entry which is preliminary data.</text>
</comment>
<protein>
    <submittedName>
        <fullName evidence="1">2-oxoglutarate-dependent dioxygenase</fullName>
    </submittedName>
</protein>
<reference evidence="1 2" key="1">
    <citation type="journal article" date="2023" name="Science">
        <title>Complex scaffold remodeling in plant triterpene biosynthesis.</title>
        <authorList>
            <person name="De La Pena R."/>
            <person name="Hodgson H."/>
            <person name="Liu J.C."/>
            <person name="Stephenson M.J."/>
            <person name="Martin A.C."/>
            <person name="Owen C."/>
            <person name="Harkess A."/>
            <person name="Leebens-Mack J."/>
            <person name="Jimenez L.E."/>
            <person name="Osbourn A."/>
            <person name="Sattely E.S."/>
        </authorList>
    </citation>
    <scope>NUCLEOTIDE SEQUENCE [LARGE SCALE GENOMIC DNA]</scope>
    <source>
        <strain evidence="2">cv. JPN11</strain>
        <tissue evidence="1">Leaf</tissue>
    </source>
</reference>
<keyword evidence="1" id="KW-0560">Oxidoreductase</keyword>
<dbReference type="EMBL" id="CM051398">
    <property type="protein sequence ID" value="KAJ4718232.1"/>
    <property type="molecule type" value="Genomic_DNA"/>
</dbReference>
<gene>
    <name evidence="1" type="ORF">OWV82_009938</name>
</gene>